<name>C3YA78_BRAFL</name>
<dbReference type="AlphaFoldDB" id="C3YA78"/>
<sequence length="134" mass="14371">MTPKSPNSTVYWCASCQNSDCSSTLMPRRPVHQRPGGPRPAPRHRSITGTGAVHRRARARTPSISPATATSACPPLMHGYCLTLTFGGALMDEGKRRGVLEVPARLPSHTLSQTLRQKSGEGRPINTGGFPLSN</sequence>
<reference evidence="2" key="1">
    <citation type="journal article" date="2008" name="Nature">
        <title>The amphioxus genome and the evolution of the chordate karyotype.</title>
        <authorList>
            <consortium name="US DOE Joint Genome Institute (JGI-PGF)"/>
            <person name="Putnam N.H."/>
            <person name="Butts T."/>
            <person name="Ferrier D.E.K."/>
            <person name="Furlong R.F."/>
            <person name="Hellsten U."/>
            <person name="Kawashima T."/>
            <person name="Robinson-Rechavi M."/>
            <person name="Shoguchi E."/>
            <person name="Terry A."/>
            <person name="Yu J.-K."/>
            <person name="Benito-Gutierrez E.L."/>
            <person name="Dubchak I."/>
            <person name="Garcia-Fernandez J."/>
            <person name="Gibson-Brown J.J."/>
            <person name="Grigoriev I.V."/>
            <person name="Horton A.C."/>
            <person name="de Jong P.J."/>
            <person name="Jurka J."/>
            <person name="Kapitonov V.V."/>
            <person name="Kohara Y."/>
            <person name="Kuroki Y."/>
            <person name="Lindquist E."/>
            <person name="Lucas S."/>
            <person name="Osoegawa K."/>
            <person name="Pennacchio L.A."/>
            <person name="Salamov A.A."/>
            <person name="Satou Y."/>
            <person name="Sauka-Spengler T."/>
            <person name="Schmutz J."/>
            <person name="Shin-I T."/>
            <person name="Toyoda A."/>
            <person name="Bronner-Fraser M."/>
            <person name="Fujiyama A."/>
            <person name="Holland L.Z."/>
            <person name="Holland P.W.H."/>
            <person name="Satoh N."/>
            <person name="Rokhsar D.S."/>
        </authorList>
    </citation>
    <scope>NUCLEOTIDE SEQUENCE [LARGE SCALE GENOMIC DNA]</scope>
    <source>
        <strain evidence="2">S238N-H82</strain>
        <tissue evidence="2">Testes</tissue>
    </source>
</reference>
<accession>C3YA78</accession>
<gene>
    <name evidence="2" type="ORF">BRAFLDRAFT_72636</name>
</gene>
<protein>
    <submittedName>
        <fullName evidence="2">Uncharacterized protein</fullName>
    </submittedName>
</protein>
<dbReference type="EMBL" id="GG666494">
    <property type="protein sequence ID" value="EEN62626.1"/>
    <property type="molecule type" value="Genomic_DNA"/>
</dbReference>
<feature type="region of interest" description="Disordered" evidence="1">
    <location>
        <begin position="25"/>
        <end position="69"/>
    </location>
</feature>
<evidence type="ECO:0000256" key="1">
    <source>
        <dbReference type="SAM" id="MobiDB-lite"/>
    </source>
</evidence>
<dbReference type="InParanoid" id="C3YA78"/>
<evidence type="ECO:0000313" key="2">
    <source>
        <dbReference type="EMBL" id="EEN62626.1"/>
    </source>
</evidence>
<proteinExistence type="predicted"/>
<organism>
    <name type="scientific">Branchiostoma floridae</name>
    <name type="common">Florida lancelet</name>
    <name type="synonym">Amphioxus</name>
    <dbReference type="NCBI Taxonomy" id="7739"/>
    <lineage>
        <taxon>Eukaryota</taxon>
        <taxon>Metazoa</taxon>
        <taxon>Chordata</taxon>
        <taxon>Cephalochordata</taxon>
        <taxon>Leptocardii</taxon>
        <taxon>Amphioxiformes</taxon>
        <taxon>Branchiostomatidae</taxon>
        <taxon>Branchiostoma</taxon>
    </lineage>
</organism>
<feature type="region of interest" description="Disordered" evidence="1">
    <location>
        <begin position="114"/>
        <end position="134"/>
    </location>
</feature>